<dbReference type="AlphaFoldDB" id="A0A9Q8SPZ8"/>
<evidence type="ECO:0000256" key="7">
    <source>
        <dbReference type="SAM" id="Phobius"/>
    </source>
</evidence>
<feature type="transmembrane region" description="Helical" evidence="7">
    <location>
        <begin position="145"/>
        <end position="168"/>
    </location>
</feature>
<dbReference type="PIRSF" id="PIRSF006060">
    <property type="entry name" value="AA_transporter"/>
    <property type="match status" value="1"/>
</dbReference>
<dbReference type="InterPro" id="IPR002293">
    <property type="entry name" value="AA/rel_permease1"/>
</dbReference>
<evidence type="ECO:0000256" key="6">
    <source>
        <dbReference type="SAM" id="MobiDB-lite"/>
    </source>
</evidence>
<organism evidence="8 9">
    <name type="scientific">Colletotrichum lupini</name>
    <dbReference type="NCBI Taxonomy" id="145971"/>
    <lineage>
        <taxon>Eukaryota</taxon>
        <taxon>Fungi</taxon>
        <taxon>Dikarya</taxon>
        <taxon>Ascomycota</taxon>
        <taxon>Pezizomycotina</taxon>
        <taxon>Sordariomycetes</taxon>
        <taxon>Hypocreomycetidae</taxon>
        <taxon>Glomerellales</taxon>
        <taxon>Glomerellaceae</taxon>
        <taxon>Colletotrichum</taxon>
        <taxon>Colletotrichum acutatum species complex</taxon>
    </lineage>
</organism>
<feature type="transmembrane region" description="Helical" evidence="7">
    <location>
        <begin position="189"/>
        <end position="218"/>
    </location>
</feature>
<dbReference type="Proteomes" id="UP000830671">
    <property type="component" value="Chromosome 3"/>
</dbReference>
<keyword evidence="4 7" id="KW-1133">Transmembrane helix</keyword>
<dbReference type="RefSeq" id="XP_049143043.1">
    <property type="nucleotide sequence ID" value="XM_049285900.1"/>
</dbReference>
<feature type="transmembrane region" description="Helical" evidence="7">
    <location>
        <begin position="450"/>
        <end position="472"/>
    </location>
</feature>
<evidence type="ECO:0000256" key="1">
    <source>
        <dbReference type="ARBA" id="ARBA00004141"/>
    </source>
</evidence>
<keyword evidence="9" id="KW-1185">Reference proteome</keyword>
<feature type="transmembrane region" description="Helical" evidence="7">
    <location>
        <begin position="238"/>
        <end position="257"/>
    </location>
</feature>
<dbReference type="Gene3D" id="1.20.1740.10">
    <property type="entry name" value="Amino acid/polyamine transporter I"/>
    <property type="match status" value="1"/>
</dbReference>
<reference evidence="8" key="1">
    <citation type="journal article" date="2021" name="Mol. Plant Microbe Interact.">
        <title>Complete Genome Sequence of the Plant-Pathogenic Fungus Colletotrichum lupini.</title>
        <authorList>
            <person name="Baroncelli R."/>
            <person name="Pensec F."/>
            <person name="Da Lio D."/>
            <person name="Boufleur T."/>
            <person name="Vicente I."/>
            <person name="Sarrocco S."/>
            <person name="Picot A."/>
            <person name="Baraldi E."/>
            <person name="Sukno S."/>
            <person name="Thon M."/>
            <person name="Le Floch G."/>
        </authorList>
    </citation>
    <scope>NUCLEOTIDE SEQUENCE</scope>
    <source>
        <strain evidence="8">IMI 504893</strain>
    </source>
</reference>
<protein>
    <submittedName>
        <fullName evidence="8">Amino acid permease</fullName>
    </submittedName>
</protein>
<feature type="region of interest" description="Disordered" evidence="6">
    <location>
        <begin position="63"/>
        <end position="92"/>
    </location>
</feature>
<dbReference type="PROSITE" id="PS00218">
    <property type="entry name" value="AMINO_ACID_PERMEASE_1"/>
    <property type="match status" value="1"/>
</dbReference>
<keyword evidence="2" id="KW-0813">Transport</keyword>
<evidence type="ECO:0000256" key="2">
    <source>
        <dbReference type="ARBA" id="ARBA00022448"/>
    </source>
</evidence>
<feature type="transmembrane region" description="Helical" evidence="7">
    <location>
        <begin position="513"/>
        <end position="535"/>
    </location>
</feature>
<feature type="transmembrane region" description="Helical" evidence="7">
    <location>
        <begin position="478"/>
        <end position="501"/>
    </location>
</feature>
<proteinExistence type="predicted"/>
<name>A0A9Q8SPZ8_9PEZI</name>
<evidence type="ECO:0000256" key="5">
    <source>
        <dbReference type="ARBA" id="ARBA00023136"/>
    </source>
</evidence>
<keyword evidence="5 7" id="KW-0472">Membrane</keyword>
<dbReference type="GO" id="GO:0022857">
    <property type="term" value="F:transmembrane transporter activity"/>
    <property type="evidence" value="ECO:0007669"/>
    <property type="project" value="InterPro"/>
</dbReference>
<dbReference type="KEGG" id="clup:CLUP02_06903"/>
<comment type="subcellular location">
    <subcellularLocation>
        <location evidence="1">Membrane</location>
        <topology evidence="1">Multi-pass membrane protein</topology>
    </subcellularLocation>
</comment>
<feature type="transmembrane region" description="Helical" evidence="7">
    <location>
        <begin position="348"/>
        <end position="371"/>
    </location>
</feature>
<dbReference type="GO" id="GO:0016020">
    <property type="term" value="C:membrane"/>
    <property type="evidence" value="ECO:0007669"/>
    <property type="project" value="UniProtKB-SubCell"/>
</dbReference>
<dbReference type="InterPro" id="IPR004840">
    <property type="entry name" value="Amino_acid_permease_CS"/>
</dbReference>
<dbReference type="EMBL" id="CP019475">
    <property type="protein sequence ID" value="UQC81417.1"/>
    <property type="molecule type" value="Genomic_DNA"/>
</dbReference>
<feature type="transmembrane region" description="Helical" evidence="7">
    <location>
        <begin position="547"/>
        <end position="568"/>
    </location>
</feature>
<dbReference type="GO" id="GO:0006865">
    <property type="term" value="P:amino acid transport"/>
    <property type="evidence" value="ECO:0007669"/>
    <property type="project" value="InterPro"/>
</dbReference>
<dbReference type="Pfam" id="PF13520">
    <property type="entry name" value="AA_permease_2"/>
    <property type="match status" value="1"/>
</dbReference>
<gene>
    <name evidence="8" type="ORF">CLUP02_06903</name>
</gene>
<feature type="compositionally biased region" description="Basic and acidic residues" evidence="6">
    <location>
        <begin position="63"/>
        <end position="88"/>
    </location>
</feature>
<dbReference type="PANTHER" id="PTHR45649:SF23">
    <property type="entry name" value="TRANSPORTER, PUTATIVE (EUROFUNG)-RELATED"/>
    <property type="match status" value="1"/>
</dbReference>
<sequence>MGMGMGGVEGTLQLFGSLVPQPTSMSNEMDVIHPSRRTRHQGYSQTTKRAFIMAHVLSQDPGAREHDLGFNKGDIKDGYTTRPSRSDDGGADNMLESLGYKPELERNRSTLQVAFMSFVLAAIPYGLATTMIYPLAGGGPVNIIWGWLGVSLIIICVAASLGEITSVYPTAGGVYYQAFMLSSPKYRRVASWICGWLYVVGNITITLAVNFGTALFIVACVNVFESEPGVGVLAGEPYQVFLIFLGLTFICNIVSSLGNRWLPILDSAAIFWTFAGVFAIIISVLVVAKNGRHDAKYVFTHFEANSGWPDGWSFCVGLLHAGYATSSTGMVISMCEEVKKPATQVPKALVLTVCLNTLAGLLFLIPLVFVLPDITYLINLASGQPVPAIVKDAMGTSGGAFGLLFPLIVLAILCGIGCTTAASRCTWAFARDGAIPGSRWWKEVHPKLDVPLNAMMLSMVVQIILGVIYFGSSAAFNAFSGVGVICLTASYAIPIGISLFNGRTHLVGSPFNLGKFGVAANVISLAWSALAMPLFCMPTFVPVTPTTINYAPAVFVAACLISGGWYFAWGKKNYAGPPTNEEPAF</sequence>
<evidence type="ECO:0000313" key="8">
    <source>
        <dbReference type="EMBL" id="UQC81417.1"/>
    </source>
</evidence>
<feature type="transmembrane region" description="Helical" evidence="7">
    <location>
        <begin position="403"/>
        <end position="429"/>
    </location>
</feature>
<accession>A0A9Q8SPZ8</accession>
<dbReference type="PANTHER" id="PTHR45649">
    <property type="entry name" value="AMINO-ACID PERMEASE BAT1"/>
    <property type="match status" value="1"/>
</dbReference>
<evidence type="ECO:0000256" key="3">
    <source>
        <dbReference type="ARBA" id="ARBA00022692"/>
    </source>
</evidence>
<evidence type="ECO:0000256" key="4">
    <source>
        <dbReference type="ARBA" id="ARBA00022989"/>
    </source>
</evidence>
<dbReference type="GeneID" id="73340910"/>
<evidence type="ECO:0000313" key="9">
    <source>
        <dbReference type="Proteomes" id="UP000830671"/>
    </source>
</evidence>
<feature type="transmembrane region" description="Helical" evidence="7">
    <location>
        <begin position="269"/>
        <end position="291"/>
    </location>
</feature>
<feature type="transmembrane region" description="Helical" evidence="7">
    <location>
        <begin position="113"/>
        <end position="133"/>
    </location>
</feature>
<keyword evidence="3 7" id="KW-0812">Transmembrane</keyword>